<keyword evidence="1" id="KW-1133">Transmembrane helix</keyword>
<proteinExistence type="predicted"/>
<feature type="transmembrane region" description="Helical" evidence="1">
    <location>
        <begin position="6"/>
        <end position="25"/>
    </location>
</feature>
<keyword evidence="1" id="KW-0812">Transmembrane</keyword>
<evidence type="ECO:0000256" key="1">
    <source>
        <dbReference type="SAM" id="Phobius"/>
    </source>
</evidence>
<accession>A0ABW4BBL6</accession>
<evidence type="ECO:0000313" key="3">
    <source>
        <dbReference type="Proteomes" id="UP001597199"/>
    </source>
</evidence>
<dbReference type="EMBL" id="JBHTOA010000011">
    <property type="protein sequence ID" value="MFD1397925.1"/>
    <property type="molecule type" value="Genomic_DNA"/>
</dbReference>
<protein>
    <submittedName>
        <fullName evidence="2">LVIS_2131 family protein</fullName>
    </submittedName>
</protein>
<keyword evidence="1" id="KW-0472">Membrane</keyword>
<reference evidence="3" key="1">
    <citation type="journal article" date="2019" name="Int. J. Syst. Evol. Microbiol.">
        <title>The Global Catalogue of Microorganisms (GCM) 10K type strain sequencing project: providing services to taxonomists for standard genome sequencing and annotation.</title>
        <authorList>
            <consortium name="The Broad Institute Genomics Platform"/>
            <consortium name="The Broad Institute Genome Sequencing Center for Infectious Disease"/>
            <person name="Wu L."/>
            <person name="Ma J."/>
        </authorList>
    </citation>
    <scope>NUCLEOTIDE SEQUENCE [LARGE SCALE GENOMIC DNA]</scope>
    <source>
        <strain evidence="3">CCM 9110</strain>
    </source>
</reference>
<gene>
    <name evidence="2" type="ORF">ACFQ41_01225</name>
</gene>
<comment type="caution">
    <text evidence="2">The sequence shown here is derived from an EMBL/GenBank/DDBJ whole genome shotgun (WGS) entry which is preliminary data.</text>
</comment>
<dbReference type="Proteomes" id="UP001597199">
    <property type="component" value="Unassembled WGS sequence"/>
</dbReference>
<dbReference type="RefSeq" id="WP_204119042.1">
    <property type="nucleotide sequence ID" value="NZ_BOLV01000010.1"/>
</dbReference>
<evidence type="ECO:0000313" key="2">
    <source>
        <dbReference type="EMBL" id="MFD1397925.1"/>
    </source>
</evidence>
<name>A0ABW4BBL6_9LACO</name>
<dbReference type="InterPro" id="IPR049731">
    <property type="entry name" value="LVIS_2131-like"/>
</dbReference>
<organism evidence="2 3">
    <name type="scientific">Lacticaseibacillus suilingensis</name>
    <dbReference type="NCBI Taxonomy" id="2799577"/>
    <lineage>
        <taxon>Bacteria</taxon>
        <taxon>Bacillati</taxon>
        <taxon>Bacillota</taxon>
        <taxon>Bacilli</taxon>
        <taxon>Lactobacillales</taxon>
        <taxon>Lactobacillaceae</taxon>
        <taxon>Lacticaseibacillus</taxon>
    </lineage>
</organism>
<feature type="transmembrane region" description="Helical" evidence="1">
    <location>
        <begin position="46"/>
        <end position="65"/>
    </location>
</feature>
<sequence>MWNLIGAGAWVLLLIYLVFVVMNVRSRHLKMVVMNQPRLRVVVIDVLESLMFVAALYGMAWVTWLRPIDYTSSTMVRVNYEYHPLILQSDGEKAYYATVASGNGKQPVRYFTYWTANTRNKTNSRQADISSGSQPLSVRASAYPWKNKRLTKLDATTEKAFVATMTAHYRKTFLNGLGMHVGHMAERFDLIRIPNDTMIKVLPLNAED</sequence>
<dbReference type="NCBIfam" id="NF040508">
    <property type="entry name" value="LVIS_2131_fam"/>
    <property type="match status" value="1"/>
</dbReference>
<keyword evidence="3" id="KW-1185">Reference proteome</keyword>